<accession>M7NQF9</accession>
<keyword evidence="9" id="KW-0732">Signal</keyword>
<feature type="coiled-coil region" evidence="8">
    <location>
        <begin position="357"/>
        <end position="384"/>
    </location>
</feature>
<dbReference type="Pfam" id="PF02321">
    <property type="entry name" value="OEP"/>
    <property type="match status" value="2"/>
</dbReference>
<gene>
    <name evidence="10" type="ORF">ADICEAN_00927</name>
</gene>
<evidence type="ECO:0000256" key="7">
    <source>
        <dbReference type="ARBA" id="ARBA00023237"/>
    </source>
</evidence>
<dbReference type="InterPro" id="IPR051906">
    <property type="entry name" value="TolC-like"/>
</dbReference>
<dbReference type="GO" id="GO:0015288">
    <property type="term" value="F:porin activity"/>
    <property type="evidence" value="ECO:0007669"/>
    <property type="project" value="TreeGrafter"/>
</dbReference>
<comment type="similarity">
    <text evidence="2">Belongs to the outer membrane factor (OMF) (TC 1.B.17) family.</text>
</comment>
<dbReference type="SUPFAM" id="SSF56954">
    <property type="entry name" value="Outer membrane efflux proteins (OEP)"/>
    <property type="match status" value="1"/>
</dbReference>
<dbReference type="PANTHER" id="PTHR30026">
    <property type="entry name" value="OUTER MEMBRANE PROTEIN TOLC"/>
    <property type="match status" value="1"/>
</dbReference>
<evidence type="ECO:0000313" key="10">
    <source>
        <dbReference type="EMBL" id="EMR03960.1"/>
    </source>
</evidence>
<feature type="signal peptide" evidence="9">
    <location>
        <begin position="1"/>
        <end position="20"/>
    </location>
</feature>
<proteinExistence type="inferred from homology"/>
<evidence type="ECO:0000256" key="9">
    <source>
        <dbReference type="SAM" id="SignalP"/>
    </source>
</evidence>
<keyword evidence="4" id="KW-1134">Transmembrane beta strand</keyword>
<keyword evidence="11" id="KW-1185">Reference proteome</keyword>
<comment type="subcellular location">
    <subcellularLocation>
        <location evidence="1">Cell outer membrane</location>
    </subcellularLocation>
</comment>
<organism evidence="10 11">
    <name type="scientific">Cesiribacter andamanensis AMV16</name>
    <dbReference type="NCBI Taxonomy" id="1279009"/>
    <lineage>
        <taxon>Bacteria</taxon>
        <taxon>Pseudomonadati</taxon>
        <taxon>Bacteroidota</taxon>
        <taxon>Cytophagia</taxon>
        <taxon>Cytophagales</taxon>
        <taxon>Cesiribacteraceae</taxon>
        <taxon>Cesiribacter</taxon>
    </lineage>
</organism>
<evidence type="ECO:0000256" key="6">
    <source>
        <dbReference type="ARBA" id="ARBA00023136"/>
    </source>
</evidence>
<evidence type="ECO:0000256" key="8">
    <source>
        <dbReference type="SAM" id="Coils"/>
    </source>
</evidence>
<keyword evidence="7" id="KW-0998">Cell outer membrane</keyword>
<sequence length="443" mass="49199">MKCSLIFLYFFGLLPLSLFAQEGTGSLSLEQALQTALTNNLQVRQRQLSLQGSQVDYRQAKSNLLPTINASISHGINQGRSIDPFTNTYVNQELKYGSYGVGGSLLLFGGLSQQNAIRQTSLARDAAGQELQQARDNLSLEVMLAYLQVLSNEDLVEVAGNQVAVTQQQVDRLQVLLKQGAIGPPQLAEMSGQLKTEELALLNARQTLEVSKLALAQLMNVPYTPSLQLERIEVSELVMRESAATTADAVYEASMGQLALVKAARLRSRSAQAGVRSLWGNFSPSLFLFGNLNTNYSSAATINGEQIYYDAQLRNNLFSNVGLLLRIPILNGFDSHNQLRRAKLELQDVNLQEEGVLVQLRQDVEQAQLNRDNARERYQLLEEQQSAFAEAFRAAEIRFNAGAGTPVDYLIAKNNADRSRINLLMAKYDYVLRQKVLDFYRGK</sequence>
<keyword evidence="6" id="KW-0472">Membrane</keyword>
<evidence type="ECO:0000256" key="2">
    <source>
        <dbReference type="ARBA" id="ARBA00007613"/>
    </source>
</evidence>
<evidence type="ECO:0000256" key="3">
    <source>
        <dbReference type="ARBA" id="ARBA00022448"/>
    </source>
</evidence>
<comment type="caution">
    <text evidence="10">The sequence shown here is derived from an EMBL/GenBank/DDBJ whole genome shotgun (WGS) entry which is preliminary data.</text>
</comment>
<keyword evidence="8" id="KW-0175">Coiled coil</keyword>
<evidence type="ECO:0000256" key="1">
    <source>
        <dbReference type="ARBA" id="ARBA00004442"/>
    </source>
</evidence>
<feature type="chain" id="PRO_5004082556" evidence="9">
    <location>
        <begin position="21"/>
        <end position="443"/>
    </location>
</feature>
<dbReference type="GO" id="GO:0015562">
    <property type="term" value="F:efflux transmembrane transporter activity"/>
    <property type="evidence" value="ECO:0007669"/>
    <property type="project" value="InterPro"/>
</dbReference>
<dbReference type="GO" id="GO:1990281">
    <property type="term" value="C:efflux pump complex"/>
    <property type="evidence" value="ECO:0007669"/>
    <property type="project" value="TreeGrafter"/>
</dbReference>
<dbReference type="OrthoDB" id="9811587at2"/>
<dbReference type="PANTHER" id="PTHR30026:SF20">
    <property type="entry name" value="OUTER MEMBRANE PROTEIN TOLC"/>
    <property type="match status" value="1"/>
</dbReference>
<dbReference type="RefSeq" id="WP_009194329.1">
    <property type="nucleotide sequence ID" value="NZ_AODQ01000014.1"/>
</dbReference>
<dbReference type="EMBL" id="AODQ01000014">
    <property type="protein sequence ID" value="EMR03960.1"/>
    <property type="molecule type" value="Genomic_DNA"/>
</dbReference>
<reference evidence="10 11" key="1">
    <citation type="journal article" date="2013" name="Genome Announc.">
        <title>Draft Genome Sequence of Cesiribacter andamanensis Strain AMV16T, Isolated from a Soil Sample from a Mud Volcano in the Andaman Islands, India.</title>
        <authorList>
            <person name="Shivaji S."/>
            <person name="Ara S."/>
            <person name="Begum Z."/>
            <person name="Srinivas T.N."/>
            <person name="Singh A."/>
            <person name="Kumar Pinnaka A."/>
        </authorList>
    </citation>
    <scope>NUCLEOTIDE SEQUENCE [LARGE SCALE GENOMIC DNA]</scope>
    <source>
        <strain evidence="10 11">AMV16</strain>
    </source>
</reference>
<dbReference type="eggNOG" id="COG1538">
    <property type="taxonomic scope" value="Bacteria"/>
</dbReference>
<keyword evidence="3" id="KW-0813">Transport</keyword>
<keyword evidence="5" id="KW-0812">Transmembrane</keyword>
<dbReference type="STRING" id="1279009.ADICEAN_00927"/>
<evidence type="ECO:0000313" key="11">
    <source>
        <dbReference type="Proteomes" id="UP000011910"/>
    </source>
</evidence>
<dbReference type="GO" id="GO:0009279">
    <property type="term" value="C:cell outer membrane"/>
    <property type="evidence" value="ECO:0007669"/>
    <property type="project" value="UniProtKB-SubCell"/>
</dbReference>
<protein>
    <submittedName>
        <fullName evidence="10">Outer membrane channel protein</fullName>
    </submittedName>
</protein>
<dbReference type="Gene3D" id="1.20.1600.10">
    <property type="entry name" value="Outer membrane efflux proteins (OEP)"/>
    <property type="match status" value="1"/>
</dbReference>
<name>M7NQF9_9BACT</name>
<dbReference type="Proteomes" id="UP000011910">
    <property type="component" value="Unassembled WGS sequence"/>
</dbReference>
<dbReference type="InterPro" id="IPR003423">
    <property type="entry name" value="OMP_efflux"/>
</dbReference>
<evidence type="ECO:0000256" key="5">
    <source>
        <dbReference type="ARBA" id="ARBA00022692"/>
    </source>
</evidence>
<evidence type="ECO:0000256" key="4">
    <source>
        <dbReference type="ARBA" id="ARBA00022452"/>
    </source>
</evidence>
<dbReference type="AlphaFoldDB" id="M7NQF9"/>